<dbReference type="Proteomes" id="UP001212263">
    <property type="component" value="Unassembled WGS sequence"/>
</dbReference>
<dbReference type="Proteomes" id="UP000284243">
    <property type="component" value="Unassembled WGS sequence"/>
</dbReference>
<reference evidence="1" key="2">
    <citation type="submission" date="2022-01" db="EMBL/GenBank/DDBJ databases">
        <title>Collection of gut derived symbiotic bacterial strains cultured from healthy donors.</title>
        <authorList>
            <person name="Lin H."/>
            <person name="Kohout C."/>
            <person name="Waligurski E."/>
            <person name="Pamer E.G."/>
        </authorList>
    </citation>
    <scope>NUCLEOTIDE SEQUENCE</scope>
    <source>
        <strain evidence="1">DFI.1.149</strain>
    </source>
</reference>
<sequence length="439" mass="50523">MRIIFFLVFTILVLSSCNNDLTTIGQDLIYNENQIEVKTSFIEQTGTVRLDSFITSSGRYGDAISQMFMGRYEDQMSGTTVTYPCFQLVPSSTPNIAARIKLDSVTFHFKFGNKLWGDTISSPQIQTFDLYRLSELPYLNTEKGEYIYNVAPIAWGDSLGRVSFLPKRANMKEAEFKLENNDFLIDLFEKMKYEDPIFKPSANSAISYFKFLNYFKGLAIKTAEDNNCIIGISMLPDSLFMRFHYHDTDVKQYYDLKLLTQSNAYQYNAIYTQPADPFKSLTNQRIIVPYSENDIAITQGMSGYMIKLILPFPDTKETYKTVVKAEIELKPLVWPFPDIALPSSLYVYSTNTYNEVGNIVYNSTNNPIVGKYVVDSENIDNNRYIFDITDYYQNLVNTAPITGKEPQFLLTLPDMTNSFERVIIKEKPILRVYYASYKD</sequence>
<gene>
    <name evidence="3" type="ORF">DWW57_03075</name>
    <name evidence="1" type="ORF">L0P03_02040</name>
    <name evidence="2" type="ORF">PN645_02460</name>
</gene>
<dbReference type="EMBL" id="QRYC01000003">
    <property type="protein sequence ID" value="RGU58055.1"/>
    <property type="molecule type" value="Genomic_DNA"/>
</dbReference>
<dbReference type="PROSITE" id="PS51257">
    <property type="entry name" value="PROKAR_LIPOPROTEIN"/>
    <property type="match status" value="1"/>
</dbReference>
<dbReference type="Proteomes" id="UP001199750">
    <property type="component" value="Unassembled WGS sequence"/>
</dbReference>
<reference evidence="2" key="3">
    <citation type="submission" date="2023-01" db="EMBL/GenBank/DDBJ databases">
        <title>Human gut microbiome strain richness.</title>
        <authorList>
            <person name="Chen-Liaw A."/>
        </authorList>
    </citation>
    <scope>NUCLEOTIDE SEQUENCE</scope>
    <source>
        <strain evidence="2">RTP21484st1_B7_RTP21484_190118</strain>
    </source>
</reference>
<proteinExistence type="predicted"/>
<protein>
    <submittedName>
        <fullName evidence="1">DUF4270 domain-containing protein</fullName>
    </submittedName>
    <submittedName>
        <fullName evidence="3">DUF4270 family protein</fullName>
    </submittedName>
</protein>
<evidence type="ECO:0000313" key="3">
    <source>
        <dbReference type="EMBL" id="RGU58055.1"/>
    </source>
</evidence>
<dbReference type="RefSeq" id="WP_118112751.1">
    <property type="nucleotide sequence ID" value="NZ_JABWDG010000019.1"/>
</dbReference>
<organism evidence="3 4">
    <name type="scientific">Odoribacter splanchnicus</name>
    <dbReference type="NCBI Taxonomy" id="28118"/>
    <lineage>
        <taxon>Bacteria</taxon>
        <taxon>Pseudomonadati</taxon>
        <taxon>Bacteroidota</taxon>
        <taxon>Bacteroidia</taxon>
        <taxon>Bacteroidales</taxon>
        <taxon>Odoribacteraceae</taxon>
        <taxon>Odoribacter</taxon>
    </lineage>
</organism>
<dbReference type="EMBL" id="JAKNDN010000003">
    <property type="protein sequence ID" value="MCG4958636.1"/>
    <property type="molecule type" value="Genomic_DNA"/>
</dbReference>
<comment type="caution">
    <text evidence="3">The sequence shown here is derived from an EMBL/GenBank/DDBJ whole genome shotgun (WGS) entry which is preliminary data.</text>
</comment>
<evidence type="ECO:0000313" key="4">
    <source>
        <dbReference type="Proteomes" id="UP000284243"/>
    </source>
</evidence>
<dbReference type="EMBL" id="JAQMRD010000002">
    <property type="protein sequence ID" value="MDB9221866.1"/>
    <property type="molecule type" value="Genomic_DNA"/>
</dbReference>
<name>A0A412TW10_9BACT</name>
<reference evidence="3 4" key="1">
    <citation type="submission" date="2018-08" db="EMBL/GenBank/DDBJ databases">
        <title>A genome reference for cultivated species of the human gut microbiota.</title>
        <authorList>
            <person name="Zou Y."/>
            <person name="Xue W."/>
            <person name="Luo G."/>
        </authorList>
    </citation>
    <scope>NUCLEOTIDE SEQUENCE [LARGE SCALE GENOMIC DNA]</scope>
    <source>
        <strain evidence="3 4">AF16-14</strain>
    </source>
</reference>
<evidence type="ECO:0000313" key="1">
    <source>
        <dbReference type="EMBL" id="MCG4958636.1"/>
    </source>
</evidence>
<dbReference type="AlphaFoldDB" id="A0A412TW10"/>
<evidence type="ECO:0000313" key="2">
    <source>
        <dbReference type="EMBL" id="MDB9221866.1"/>
    </source>
</evidence>
<accession>A0A412TW10</accession>